<proteinExistence type="predicted"/>
<evidence type="ECO:0000313" key="2">
    <source>
        <dbReference type="Proteomes" id="UP000247823"/>
    </source>
</evidence>
<evidence type="ECO:0000313" key="1">
    <source>
        <dbReference type="EMBL" id="PYA58165.1"/>
    </source>
</evidence>
<sequence length="51" mass="5844">MITGLKRSTVYQKMKSDKFPKSVSIGERSVAWVESEINGWVSNNISRRDVK</sequence>
<gene>
    <name evidence="1" type="ORF">DMW51_22960</name>
</gene>
<dbReference type="InterPro" id="IPR010260">
    <property type="entry name" value="AlpA"/>
</dbReference>
<organism evidence="1 2">
    <name type="scientific">Serratia marcescens</name>
    <dbReference type="NCBI Taxonomy" id="615"/>
    <lineage>
        <taxon>Bacteria</taxon>
        <taxon>Pseudomonadati</taxon>
        <taxon>Pseudomonadota</taxon>
        <taxon>Gammaproteobacteria</taxon>
        <taxon>Enterobacterales</taxon>
        <taxon>Yersiniaceae</taxon>
        <taxon>Serratia</taxon>
    </lineage>
</organism>
<dbReference type="RefSeq" id="WP_089197286.1">
    <property type="nucleotide sequence ID" value="NZ_CP192733.1"/>
</dbReference>
<dbReference type="InterPro" id="IPR052931">
    <property type="entry name" value="Prophage_regulatory_activator"/>
</dbReference>
<dbReference type="Proteomes" id="UP000247823">
    <property type="component" value="Unassembled WGS sequence"/>
</dbReference>
<dbReference type="PANTHER" id="PTHR36154:SF1">
    <property type="entry name" value="DNA-BINDING TRANSCRIPTIONAL ACTIVATOR ALPA"/>
    <property type="match status" value="1"/>
</dbReference>
<accession>A0ABX5NC81</accession>
<keyword evidence="2" id="KW-1185">Reference proteome</keyword>
<dbReference type="Gene3D" id="1.10.238.160">
    <property type="match status" value="1"/>
</dbReference>
<comment type="caution">
    <text evidence="1">The sequence shown here is derived from an EMBL/GenBank/DDBJ whole genome shotgun (WGS) entry which is preliminary data.</text>
</comment>
<name>A0ABX5NC81_SERMA</name>
<protein>
    <submittedName>
        <fullName evidence="1">AlpA family phage regulatory protein</fullName>
    </submittedName>
</protein>
<dbReference type="PANTHER" id="PTHR36154">
    <property type="entry name" value="DNA-BINDING TRANSCRIPTIONAL ACTIVATOR ALPA"/>
    <property type="match status" value="1"/>
</dbReference>
<dbReference type="EMBL" id="QJQB01000520">
    <property type="protein sequence ID" value="PYA58165.1"/>
    <property type="molecule type" value="Genomic_DNA"/>
</dbReference>
<reference evidence="1" key="2">
    <citation type="submission" date="2018-06" db="EMBL/GenBank/DDBJ databases">
        <authorList>
            <person name="Martins R.C."/>
            <person name="Perdigao-Neto L.V."/>
            <person name="Costa S.F."/>
            <person name="Levin A.S.S."/>
        </authorList>
    </citation>
    <scope>NUCLEOTIDE SEQUENCE</scope>
    <source>
        <strain evidence="1">1283</strain>
    </source>
</reference>
<dbReference type="Pfam" id="PF05930">
    <property type="entry name" value="Phage_AlpA"/>
    <property type="match status" value="1"/>
</dbReference>
<reference evidence="1" key="1">
    <citation type="submission" date="2018-06" db="EMBL/GenBank/DDBJ databases">
        <title>Serratia marcescens genome sequencing and assembly.</title>
        <authorList>
            <person name="Martins R.C.R."/>
            <person name="Perdigao-Neto L.V."/>
            <person name="Costa S.F."/>
            <person name="Levin A.S.S."/>
        </authorList>
    </citation>
    <scope>NUCLEOTIDE SEQUENCE</scope>
    <source>
        <strain evidence="1">1283</strain>
    </source>
</reference>